<gene>
    <name evidence="2" type="ORF">DCO61_10585</name>
    <name evidence="3" type="ORF">LS64_009290</name>
</gene>
<feature type="domain" description="Thioredoxin-like fold" evidence="1">
    <location>
        <begin position="61"/>
        <end position="156"/>
    </location>
</feature>
<keyword evidence="4" id="KW-1185">Reference proteome</keyword>
<evidence type="ECO:0000313" key="2">
    <source>
        <dbReference type="EMBL" id="MWV70426.1"/>
    </source>
</evidence>
<dbReference type="InterPro" id="IPR012336">
    <property type="entry name" value="Thioredoxin-like_fold"/>
</dbReference>
<comment type="caution">
    <text evidence="3">The sequence shown here is derived from an EMBL/GenBank/DDBJ whole genome shotgun (WGS) entry which is preliminary data.</text>
</comment>
<dbReference type="OrthoDB" id="5366120at2"/>
<dbReference type="Proteomes" id="UP000029714">
    <property type="component" value="Unassembled WGS sequence"/>
</dbReference>
<sequence>MKKILLIILVIFANGCKDKINVSEENSTKDSKEEIEQRLANIDVAQLQGLQDVFDNNIEIKSENKPIMIIFGNNSCKYCEDLKREIRTNTALKDYIKSNVTSYYVNTSYSKNHNVAFMGKSLDTDSLSRHYNLSNTPLVLFLEPNGDLIIKMVGYNADFFPKMLEFAADSNNYKSTKDSTKRMQLFMDKYIKS</sequence>
<dbReference type="EMBL" id="QBIU01000002">
    <property type="protein sequence ID" value="MWV70426.1"/>
    <property type="molecule type" value="Genomic_DNA"/>
</dbReference>
<dbReference type="Proteomes" id="UP000477070">
    <property type="component" value="Unassembled WGS sequence"/>
</dbReference>
<dbReference type="Pfam" id="PF13098">
    <property type="entry name" value="Thioredoxin_2"/>
    <property type="match status" value="1"/>
</dbReference>
<protein>
    <submittedName>
        <fullName evidence="2">Thioredoxin fold domain-containing protein</fullName>
    </submittedName>
</protein>
<dbReference type="EMBL" id="JRMP02000016">
    <property type="protein sequence ID" value="TLD92979.1"/>
    <property type="molecule type" value="Genomic_DNA"/>
</dbReference>
<dbReference type="AlphaFoldDB" id="A0A347VPT5"/>
<reference evidence="3 4" key="2">
    <citation type="journal article" date="2016" name="Infect. Immun.">
        <title>Helicobacter saguini, a Novel Helicobacter Isolated from Cotton-Top Tamarins with Ulcerative Colitis, Has Proinflammatory Properties and Induces Typhlocolitis and Dysplasia in Gnotobiotic IL-10-/- Mice.</title>
        <authorList>
            <person name="Shen Z."/>
            <person name="Mannion A."/>
            <person name="Whary M.T."/>
            <person name="Muthupalani S."/>
            <person name="Sheh A."/>
            <person name="Feng Y."/>
            <person name="Gong G."/>
            <person name="Vandamme P."/>
            <person name="Holcombe H.R."/>
            <person name="Paster B.J."/>
            <person name="Fox J.G."/>
        </authorList>
    </citation>
    <scope>NUCLEOTIDE SEQUENCE [LARGE SCALE GENOMIC DNA]</scope>
    <source>
        <strain evidence="3 4">MIT 97-6194</strain>
    </source>
</reference>
<reference evidence="3" key="3">
    <citation type="submission" date="2018-04" db="EMBL/GenBank/DDBJ databases">
        <authorList>
            <person name="Sheh A."/>
            <person name="Shen Z."/>
            <person name="Mannion A.J."/>
            <person name="Fox J.G."/>
        </authorList>
    </citation>
    <scope>NUCLEOTIDE SEQUENCE</scope>
    <source>
        <strain evidence="3">MIT 97-6194</strain>
    </source>
</reference>
<dbReference type="RefSeq" id="WP_034571066.1">
    <property type="nucleotide sequence ID" value="NZ_JRMP02000016.1"/>
</dbReference>
<evidence type="ECO:0000313" key="4">
    <source>
        <dbReference type="Proteomes" id="UP000029714"/>
    </source>
</evidence>
<dbReference type="SUPFAM" id="SSF52833">
    <property type="entry name" value="Thioredoxin-like"/>
    <property type="match status" value="1"/>
</dbReference>
<name>A0A347VPT5_9HELI</name>
<accession>A0A347VPT5</accession>
<reference evidence="2 5" key="4">
    <citation type="submission" date="2019-12" db="EMBL/GenBank/DDBJ databases">
        <title>Multi-Generational Helicobacter saguini Isolates.</title>
        <authorList>
            <person name="Mannion A."/>
            <person name="Shen Z."/>
            <person name="Fox J.G."/>
        </authorList>
    </citation>
    <scope>NUCLEOTIDE SEQUENCE [LARGE SCALE GENOMIC DNA]</scope>
    <source>
        <strain evidence="2">16-048</strain>
        <strain evidence="5">16-048 (F4)</strain>
    </source>
</reference>
<evidence type="ECO:0000313" key="5">
    <source>
        <dbReference type="Proteomes" id="UP000477070"/>
    </source>
</evidence>
<proteinExistence type="predicted"/>
<organism evidence="3 4">
    <name type="scientific">Helicobacter saguini</name>
    <dbReference type="NCBI Taxonomy" id="1548018"/>
    <lineage>
        <taxon>Bacteria</taxon>
        <taxon>Pseudomonadati</taxon>
        <taxon>Campylobacterota</taxon>
        <taxon>Epsilonproteobacteria</taxon>
        <taxon>Campylobacterales</taxon>
        <taxon>Helicobacteraceae</taxon>
        <taxon>Helicobacter</taxon>
    </lineage>
</organism>
<dbReference type="Gene3D" id="3.40.30.10">
    <property type="entry name" value="Glutaredoxin"/>
    <property type="match status" value="1"/>
</dbReference>
<evidence type="ECO:0000313" key="3">
    <source>
        <dbReference type="EMBL" id="TLD92979.1"/>
    </source>
</evidence>
<evidence type="ECO:0000259" key="1">
    <source>
        <dbReference type="Pfam" id="PF13098"/>
    </source>
</evidence>
<dbReference type="InterPro" id="IPR036249">
    <property type="entry name" value="Thioredoxin-like_sf"/>
</dbReference>
<reference evidence="3 4" key="1">
    <citation type="journal article" date="2014" name="Genome Announc.">
        <title>Draft genome sequences of eight enterohepatic helicobacter species isolated from both laboratory and wild rodents.</title>
        <authorList>
            <person name="Sheh A."/>
            <person name="Shen Z."/>
            <person name="Fox J.G."/>
        </authorList>
    </citation>
    <scope>NUCLEOTIDE SEQUENCE [LARGE SCALE GENOMIC DNA]</scope>
    <source>
        <strain evidence="3 4">MIT 97-6194</strain>
    </source>
</reference>